<dbReference type="RefSeq" id="WP_042024167.1">
    <property type="nucleotide sequence ID" value="NZ_CDBW01000045.1"/>
</dbReference>
<name>A0A1S2CL52_AERSO</name>
<dbReference type="GeneID" id="58924266"/>
<comment type="caution">
    <text evidence="2">The sequence shown here is derived from an EMBL/GenBank/DDBJ whole genome shotgun (WGS) entry which is preliminary data.</text>
</comment>
<reference evidence="2 3" key="1">
    <citation type="submission" date="2016-09" db="EMBL/GenBank/DDBJ databases">
        <title>Draft Genome Sequence of Aeromonas sobria Strain 08005, Isolated from Sick Rana catesbeiana.</title>
        <authorList>
            <person name="Yang Q."/>
        </authorList>
    </citation>
    <scope>NUCLEOTIDE SEQUENCE [LARGE SCALE GENOMIC DNA]</scope>
    <source>
        <strain evidence="2 3">08005</strain>
    </source>
</reference>
<protein>
    <submittedName>
        <fullName evidence="2">Uncharacterized protein</fullName>
    </submittedName>
</protein>
<feature type="region of interest" description="Disordered" evidence="1">
    <location>
        <begin position="1"/>
        <end position="24"/>
    </location>
</feature>
<proteinExistence type="predicted"/>
<evidence type="ECO:0000256" key="1">
    <source>
        <dbReference type="SAM" id="MobiDB-lite"/>
    </source>
</evidence>
<sequence>MNQGMLTVNPPLAASTGKQESQSDVGRLQQEFALHLNYQNILLEEQLAAIRQQYPLLVECDMRRRGQ</sequence>
<gene>
    <name evidence="2" type="ORF">BJD16_06630</name>
</gene>
<dbReference type="AlphaFoldDB" id="A0A1S2CL52"/>
<dbReference type="EMBL" id="MKFU01000066">
    <property type="protein sequence ID" value="OHY88461.1"/>
    <property type="molecule type" value="Genomic_DNA"/>
</dbReference>
<dbReference type="Proteomes" id="UP000179934">
    <property type="component" value="Unassembled WGS sequence"/>
</dbReference>
<accession>A0A1S2CL52</accession>
<evidence type="ECO:0000313" key="2">
    <source>
        <dbReference type="EMBL" id="OHY88461.1"/>
    </source>
</evidence>
<evidence type="ECO:0000313" key="3">
    <source>
        <dbReference type="Proteomes" id="UP000179934"/>
    </source>
</evidence>
<dbReference type="STRING" id="646.BJD16_06630"/>
<organism evidence="2 3">
    <name type="scientific">Aeromonas sobria</name>
    <dbReference type="NCBI Taxonomy" id="646"/>
    <lineage>
        <taxon>Bacteria</taxon>
        <taxon>Pseudomonadati</taxon>
        <taxon>Pseudomonadota</taxon>
        <taxon>Gammaproteobacteria</taxon>
        <taxon>Aeromonadales</taxon>
        <taxon>Aeromonadaceae</taxon>
        <taxon>Aeromonas</taxon>
    </lineage>
</organism>